<dbReference type="InterPro" id="IPR055507">
    <property type="entry name" value="DUF7079"/>
</dbReference>
<gene>
    <name evidence="2" type="ORF">SAMN05216222_3890</name>
</gene>
<name>A0A1H1ZFD8_9PSED</name>
<organism evidence="2 3">
    <name type="scientific">Pseudomonas prosekii</name>
    <dbReference type="NCBI Taxonomy" id="1148509"/>
    <lineage>
        <taxon>Bacteria</taxon>
        <taxon>Pseudomonadati</taxon>
        <taxon>Pseudomonadota</taxon>
        <taxon>Gammaproteobacteria</taxon>
        <taxon>Pseudomonadales</taxon>
        <taxon>Pseudomonadaceae</taxon>
        <taxon>Pseudomonas</taxon>
    </lineage>
</organism>
<dbReference type="STRING" id="1148509.SAMN05216222_3890"/>
<dbReference type="Pfam" id="PF23296">
    <property type="entry name" value="DUF7079"/>
    <property type="match status" value="1"/>
</dbReference>
<protein>
    <recommendedName>
        <fullName evidence="1">DUF7079 domain-containing protein</fullName>
    </recommendedName>
</protein>
<evidence type="ECO:0000313" key="2">
    <source>
        <dbReference type="EMBL" id="SDT32363.1"/>
    </source>
</evidence>
<dbReference type="Proteomes" id="UP000198481">
    <property type="component" value="Chromosome I"/>
</dbReference>
<dbReference type="EMBL" id="LT629762">
    <property type="protein sequence ID" value="SDT32363.1"/>
    <property type="molecule type" value="Genomic_DNA"/>
</dbReference>
<reference evidence="2 3" key="1">
    <citation type="submission" date="2016-10" db="EMBL/GenBank/DDBJ databases">
        <authorList>
            <person name="de Groot N.N."/>
        </authorList>
    </citation>
    <scope>NUCLEOTIDE SEQUENCE [LARGE SCALE GENOMIC DNA]</scope>
    <source>
        <strain evidence="2 3">LMG 26867</strain>
    </source>
</reference>
<accession>A0A1H1ZFD8</accession>
<evidence type="ECO:0000313" key="3">
    <source>
        <dbReference type="Proteomes" id="UP000198481"/>
    </source>
</evidence>
<dbReference type="AlphaFoldDB" id="A0A1H1ZFD8"/>
<evidence type="ECO:0000259" key="1">
    <source>
        <dbReference type="Pfam" id="PF23296"/>
    </source>
</evidence>
<sequence length="128" mass="14941">MRNVRDLSLNYPLSQTELTRVRAALSEPFNDFPVDYDYIAEQVSGVGHQTLYEILYSEVAPVCFTNIAAAVPTVWTGFDPDSLNAMIEERRLAREDNGFRRLFDKVLVRWLKYNYGYVWAEILKRLEQ</sequence>
<feature type="domain" description="DUF7079" evidence="1">
    <location>
        <begin position="19"/>
        <end position="124"/>
    </location>
</feature>
<proteinExistence type="predicted"/>